<proteinExistence type="predicted"/>
<evidence type="ECO:0000313" key="3">
    <source>
        <dbReference type="Proteomes" id="UP000225706"/>
    </source>
</evidence>
<reference evidence="3" key="1">
    <citation type="journal article" date="2017" name="bioRxiv">
        <title>Comparative analysis of the genomes of Stylophora pistillata and Acropora digitifera provides evidence for extensive differences between species of corals.</title>
        <authorList>
            <person name="Voolstra C.R."/>
            <person name="Li Y."/>
            <person name="Liew Y.J."/>
            <person name="Baumgarten S."/>
            <person name="Zoccola D."/>
            <person name="Flot J.-F."/>
            <person name="Tambutte S."/>
            <person name="Allemand D."/>
            <person name="Aranda M."/>
        </authorList>
    </citation>
    <scope>NUCLEOTIDE SEQUENCE [LARGE SCALE GENOMIC DNA]</scope>
</reference>
<dbReference type="OrthoDB" id="5986131at2759"/>
<sequence length="611" mass="68811">MGLLTVHKETFVSVVENLEDDLVMKYVDVFDDGLGKLPGKVHLQVFPNGNSPSKESACLSHREIQGKTSKVARSRGTRWVSQFVVAAKKSGELRVCTDPKAFNTVLKRVRYQNLVIDDSLPDFAETRVFTKVDLISAFRHLVQDNESSLLTTLSTPHGRYHRPRLPFGSCVIVNRDNICIDLLTEVDRSGDEEPTPGFCRNIKSAHQSKEKEDTKRIKKGSKSIKSAHQSKEKEDTKRIKKGSKRLIPLDKNPGIRPIGVGEVLRRIEGKTVSCFLKEEIKEAAGPLQVCAVHNAVAEAAIHAMSHVFEEEGTDGILLIDASNAFNQMNRPKSWLIVKSEALADAKRVFGEEKICIWKEAIERLSEIAKSQPHTAYVASTKEYKSKFTYFMRIIDSFEDHFDPIQGAIDNLLFPTLFGQSEPLPNEVPLLATLTTAQWGLGMPDLRAEVCNNVKIEPRLQPLDNERLHLRSAATSPEARLDIKAGGFWSRGVTAFFDARVTHVNSKCYQNKTTSEVFKEQEDEKKRKYQQRVLDLEMGSFTPLVFGTNGGMGNECQHFLKHPTDKKAQKDTELYNTIIAWLRTQISFELLRLVHACVRGSPTPFHSKIERS</sequence>
<evidence type="ECO:0008006" key="4">
    <source>
        <dbReference type="Google" id="ProtNLM"/>
    </source>
</evidence>
<dbReference type="Gene3D" id="3.10.10.10">
    <property type="entry name" value="HIV Type 1 Reverse Transcriptase, subunit A, domain 1"/>
    <property type="match status" value="1"/>
</dbReference>
<feature type="region of interest" description="Disordered" evidence="1">
    <location>
        <begin position="205"/>
        <end position="246"/>
    </location>
</feature>
<comment type="caution">
    <text evidence="2">The sequence shown here is derived from an EMBL/GenBank/DDBJ whole genome shotgun (WGS) entry which is preliminary data.</text>
</comment>
<gene>
    <name evidence="2" type="ORF">AWC38_SpisGene11699</name>
</gene>
<name>A0A2B4S5H0_STYPI</name>
<organism evidence="2 3">
    <name type="scientific">Stylophora pistillata</name>
    <name type="common">Smooth cauliflower coral</name>
    <dbReference type="NCBI Taxonomy" id="50429"/>
    <lineage>
        <taxon>Eukaryota</taxon>
        <taxon>Metazoa</taxon>
        <taxon>Cnidaria</taxon>
        <taxon>Anthozoa</taxon>
        <taxon>Hexacorallia</taxon>
        <taxon>Scleractinia</taxon>
        <taxon>Astrocoeniina</taxon>
        <taxon>Pocilloporidae</taxon>
        <taxon>Stylophora</taxon>
    </lineage>
</organism>
<dbReference type="PANTHER" id="PTHR37984">
    <property type="entry name" value="PROTEIN CBG26694"/>
    <property type="match status" value="1"/>
</dbReference>
<dbReference type="Gene3D" id="3.30.70.270">
    <property type="match status" value="1"/>
</dbReference>
<dbReference type="InterPro" id="IPR043502">
    <property type="entry name" value="DNA/RNA_pol_sf"/>
</dbReference>
<dbReference type="InterPro" id="IPR050951">
    <property type="entry name" value="Retrovirus_Pol_polyprotein"/>
</dbReference>
<dbReference type="SUPFAM" id="SSF56672">
    <property type="entry name" value="DNA/RNA polymerases"/>
    <property type="match status" value="1"/>
</dbReference>
<dbReference type="EMBL" id="LSMT01000198">
    <property type="protein sequence ID" value="PFX23725.1"/>
    <property type="molecule type" value="Genomic_DNA"/>
</dbReference>
<evidence type="ECO:0000313" key="2">
    <source>
        <dbReference type="EMBL" id="PFX23725.1"/>
    </source>
</evidence>
<dbReference type="InterPro" id="IPR043128">
    <property type="entry name" value="Rev_trsase/Diguanyl_cyclase"/>
</dbReference>
<dbReference type="PANTHER" id="PTHR37984:SF8">
    <property type="entry name" value="CCHC-TYPE DOMAIN-CONTAINING PROTEIN"/>
    <property type="match status" value="1"/>
</dbReference>
<protein>
    <recommendedName>
        <fullName evidence="4">Reverse transcriptase/retrotransposon-derived protein RNase H-like domain-containing protein</fullName>
    </recommendedName>
</protein>
<dbReference type="AlphaFoldDB" id="A0A2B4S5H0"/>
<dbReference type="Proteomes" id="UP000225706">
    <property type="component" value="Unassembled WGS sequence"/>
</dbReference>
<accession>A0A2B4S5H0</accession>
<keyword evidence="3" id="KW-1185">Reference proteome</keyword>
<evidence type="ECO:0000256" key="1">
    <source>
        <dbReference type="SAM" id="MobiDB-lite"/>
    </source>
</evidence>